<name>A0A367L6C9_9HYPO</name>
<proteinExistence type="predicted"/>
<comment type="caution">
    <text evidence="1">The sequence shown here is derived from an EMBL/GenBank/DDBJ whole genome shotgun (WGS) entry which is preliminary data.</text>
</comment>
<gene>
    <name evidence="1" type="ORF">L249_8586</name>
</gene>
<dbReference type="Proteomes" id="UP000253664">
    <property type="component" value="Unassembled WGS sequence"/>
</dbReference>
<evidence type="ECO:0000313" key="2">
    <source>
        <dbReference type="Proteomes" id="UP000253664"/>
    </source>
</evidence>
<accession>A0A367L6C9</accession>
<dbReference type="EMBL" id="LKCN02000013">
    <property type="protein sequence ID" value="RCI09958.1"/>
    <property type="molecule type" value="Genomic_DNA"/>
</dbReference>
<organism evidence="1 2">
    <name type="scientific">Ophiocordyceps polyrhachis-furcata BCC 54312</name>
    <dbReference type="NCBI Taxonomy" id="1330021"/>
    <lineage>
        <taxon>Eukaryota</taxon>
        <taxon>Fungi</taxon>
        <taxon>Dikarya</taxon>
        <taxon>Ascomycota</taxon>
        <taxon>Pezizomycotina</taxon>
        <taxon>Sordariomycetes</taxon>
        <taxon>Hypocreomycetidae</taxon>
        <taxon>Hypocreales</taxon>
        <taxon>Ophiocordycipitaceae</taxon>
        <taxon>Ophiocordyceps</taxon>
    </lineage>
</organism>
<evidence type="ECO:0000313" key="1">
    <source>
        <dbReference type="EMBL" id="RCI09958.1"/>
    </source>
</evidence>
<dbReference type="AlphaFoldDB" id="A0A367L6C9"/>
<reference evidence="1 2" key="1">
    <citation type="journal article" date="2015" name="BMC Genomics">
        <title>Insights from the genome of Ophiocordyceps polyrhachis-furcata to pathogenicity and host specificity in insect fungi.</title>
        <authorList>
            <person name="Wichadakul D."/>
            <person name="Kobmoo N."/>
            <person name="Ingsriswang S."/>
            <person name="Tangphatsornruang S."/>
            <person name="Chantasingh D."/>
            <person name="Luangsa-ard J.J."/>
            <person name="Eurwilaichitr L."/>
        </authorList>
    </citation>
    <scope>NUCLEOTIDE SEQUENCE [LARGE SCALE GENOMIC DNA]</scope>
    <source>
        <strain evidence="1 2">BCC 54312</strain>
    </source>
</reference>
<keyword evidence="2" id="KW-1185">Reference proteome</keyword>
<sequence length="68" mass="7597">MSRVVKIRGRAGSVVVMSRAHYRAASPVAGPRPAGDIQRSRIWRLCYEDFPTILSSAKRREESNPKNG</sequence>
<protein>
    <submittedName>
        <fullName evidence="1">Uncharacterized protein</fullName>
    </submittedName>
</protein>